<dbReference type="PROSITE" id="PS51321">
    <property type="entry name" value="TFIIS_CENTRAL"/>
    <property type="match status" value="1"/>
</dbReference>
<dbReference type="InterPro" id="IPR003618">
    <property type="entry name" value="TFIIS_cen_dom"/>
</dbReference>
<accession>A0ABM0JQL4</accession>
<protein>
    <submittedName>
        <fullName evidence="5">Transcription elongation factor A N-terminal and central domain-containing protein 2</fullName>
    </submittedName>
</protein>
<evidence type="ECO:0000313" key="5">
    <source>
        <dbReference type="RefSeq" id="XP_005099241.1"/>
    </source>
</evidence>
<dbReference type="Pfam" id="PF08711">
    <property type="entry name" value="Med26"/>
    <property type="match status" value="1"/>
</dbReference>
<feature type="domain" description="TFIIS central" evidence="3">
    <location>
        <begin position="133"/>
        <end position="211"/>
    </location>
</feature>
<evidence type="ECO:0000313" key="4">
    <source>
        <dbReference type="Proteomes" id="UP000694888"/>
    </source>
</evidence>
<dbReference type="Gene3D" id="1.10.472.30">
    <property type="entry name" value="Transcription elongation factor S-II, central domain"/>
    <property type="match status" value="1"/>
</dbReference>
<sequence>MDRFVVRTPREQARGECSVSVKSVGASKQSTIHSLPGVVVIEEIKRMKAKLKLPNQSKPVMLECLKELGKKIPPRHVLVDTKIGHIVNKLKKHPDEDISRQAKRVYIKWRAFFEEHVDKPQIEVKCDKKAENMRLRGKTYLSEALGLEREHELVEAIEREAFFTNKRLISPAYRRSMRNFVFKLRNSEELKTSVLAGDLTVEDFVKQYKKS</sequence>
<dbReference type="InterPro" id="IPR035441">
    <property type="entry name" value="TFIIS/LEDGF_dom_sf"/>
</dbReference>
<dbReference type="GeneID" id="101853621"/>
<dbReference type="Pfam" id="PF07500">
    <property type="entry name" value="TFIIS_M"/>
    <property type="match status" value="1"/>
</dbReference>
<dbReference type="GO" id="GO:0003746">
    <property type="term" value="F:translation elongation factor activity"/>
    <property type="evidence" value="ECO:0007669"/>
    <property type="project" value="UniProtKB-KW"/>
</dbReference>
<name>A0ABM0JQL4_APLCA</name>
<dbReference type="SUPFAM" id="SSF47676">
    <property type="entry name" value="Conserved domain common to transcription factors TFIIS, elongin A, CRSP70"/>
    <property type="match status" value="1"/>
</dbReference>
<dbReference type="SUPFAM" id="SSF46942">
    <property type="entry name" value="Elongation factor TFIIS domain 2"/>
    <property type="match status" value="1"/>
</dbReference>
<dbReference type="RefSeq" id="XP_005099241.1">
    <property type="nucleotide sequence ID" value="XM_005099184.3"/>
</dbReference>
<evidence type="ECO:0000259" key="3">
    <source>
        <dbReference type="PROSITE" id="PS51321"/>
    </source>
</evidence>
<organism evidence="4 5">
    <name type="scientific">Aplysia californica</name>
    <name type="common">California sea hare</name>
    <dbReference type="NCBI Taxonomy" id="6500"/>
    <lineage>
        <taxon>Eukaryota</taxon>
        <taxon>Metazoa</taxon>
        <taxon>Spiralia</taxon>
        <taxon>Lophotrochozoa</taxon>
        <taxon>Mollusca</taxon>
        <taxon>Gastropoda</taxon>
        <taxon>Heterobranchia</taxon>
        <taxon>Euthyneura</taxon>
        <taxon>Tectipleura</taxon>
        <taxon>Aplysiida</taxon>
        <taxon>Aplysioidea</taxon>
        <taxon>Aplysiidae</taxon>
        <taxon>Aplysia</taxon>
    </lineage>
</organism>
<evidence type="ECO:0000256" key="1">
    <source>
        <dbReference type="PROSITE-ProRule" id="PRU00649"/>
    </source>
</evidence>
<keyword evidence="5" id="KW-0648">Protein biosynthesis</keyword>
<dbReference type="Proteomes" id="UP000694888">
    <property type="component" value="Unplaced"/>
</dbReference>
<dbReference type="Gene3D" id="1.20.930.10">
    <property type="entry name" value="Conserved domain common to transcription factors TFIIS, elongin A, CRSP70"/>
    <property type="match status" value="1"/>
</dbReference>
<comment type="subcellular location">
    <subcellularLocation>
        <location evidence="1">Nucleus</location>
    </subcellularLocation>
</comment>
<dbReference type="PROSITE" id="PS51319">
    <property type="entry name" value="TFIIS_N"/>
    <property type="match status" value="1"/>
</dbReference>
<keyword evidence="5" id="KW-0251">Elongation factor</keyword>
<keyword evidence="4" id="KW-1185">Reference proteome</keyword>
<keyword evidence="1" id="KW-0539">Nucleus</keyword>
<proteinExistence type="predicted"/>
<gene>
    <name evidence="5" type="primary">LOC101853621</name>
</gene>
<reference evidence="5" key="1">
    <citation type="submission" date="2025-08" db="UniProtKB">
        <authorList>
            <consortium name="RefSeq"/>
        </authorList>
    </citation>
    <scope>IDENTIFICATION</scope>
</reference>
<dbReference type="InterPro" id="IPR036575">
    <property type="entry name" value="TFIIS_cen_dom_sf"/>
</dbReference>
<feature type="domain" description="TFIIS N-terminal" evidence="2">
    <location>
        <begin position="42"/>
        <end position="116"/>
    </location>
</feature>
<evidence type="ECO:0000259" key="2">
    <source>
        <dbReference type="PROSITE" id="PS51319"/>
    </source>
</evidence>
<dbReference type="InterPro" id="IPR017923">
    <property type="entry name" value="TFIIS_N"/>
</dbReference>